<dbReference type="EMBL" id="JASJOS010000021">
    <property type="protein sequence ID" value="MDJ1485603.1"/>
    <property type="molecule type" value="Genomic_DNA"/>
</dbReference>
<sequence>MKTLFRLLSGKSKTQALKRDLSQPEAFEAVEQDQVLFFRGGYKEYTPPLYENQSQNNWSQPDILLNS</sequence>
<proteinExistence type="predicted"/>
<dbReference type="Proteomes" id="UP001241110">
    <property type="component" value="Unassembled WGS sequence"/>
</dbReference>
<protein>
    <submittedName>
        <fullName evidence="1">Uncharacterized protein</fullName>
    </submittedName>
</protein>
<gene>
    <name evidence="1" type="ORF">QNI16_34250</name>
</gene>
<name>A0AAE3QZY9_9BACT</name>
<dbReference type="AlphaFoldDB" id="A0AAE3QZY9"/>
<organism evidence="1 2">
    <name type="scientific">Xanthocytophaga flava</name>
    <dbReference type="NCBI Taxonomy" id="3048013"/>
    <lineage>
        <taxon>Bacteria</taxon>
        <taxon>Pseudomonadati</taxon>
        <taxon>Bacteroidota</taxon>
        <taxon>Cytophagia</taxon>
        <taxon>Cytophagales</taxon>
        <taxon>Rhodocytophagaceae</taxon>
        <taxon>Xanthocytophaga</taxon>
    </lineage>
</organism>
<accession>A0AAE3QZY9</accession>
<comment type="caution">
    <text evidence="1">The sequence shown here is derived from an EMBL/GenBank/DDBJ whole genome shotgun (WGS) entry which is preliminary data.</text>
</comment>
<evidence type="ECO:0000313" key="1">
    <source>
        <dbReference type="EMBL" id="MDJ1485603.1"/>
    </source>
</evidence>
<dbReference type="RefSeq" id="WP_313988372.1">
    <property type="nucleotide sequence ID" value="NZ_JASJOS010000021.1"/>
</dbReference>
<evidence type="ECO:0000313" key="2">
    <source>
        <dbReference type="Proteomes" id="UP001241110"/>
    </source>
</evidence>
<reference evidence="1" key="1">
    <citation type="submission" date="2023-05" db="EMBL/GenBank/DDBJ databases">
        <authorList>
            <person name="Zhang X."/>
        </authorList>
    </citation>
    <scope>NUCLEOTIDE SEQUENCE</scope>
    <source>
        <strain evidence="1">YF14B1</strain>
    </source>
</reference>